<dbReference type="Pfam" id="PF13649">
    <property type="entry name" value="Methyltransf_25"/>
    <property type="match status" value="1"/>
</dbReference>
<dbReference type="InterPro" id="IPR041698">
    <property type="entry name" value="Methyltransf_25"/>
</dbReference>
<dbReference type="GO" id="GO:0032259">
    <property type="term" value="P:methylation"/>
    <property type="evidence" value="ECO:0007669"/>
    <property type="project" value="UniProtKB-KW"/>
</dbReference>
<keyword evidence="3" id="KW-0489">Methyltransferase</keyword>
<dbReference type="InterPro" id="IPR029063">
    <property type="entry name" value="SAM-dependent_MTases_sf"/>
</dbReference>
<evidence type="ECO:0000313" key="4">
    <source>
        <dbReference type="Proteomes" id="UP001161160"/>
    </source>
</evidence>
<dbReference type="Gene3D" id="3.40.50.150">
    <property type="entry name" value="Vaccinia Virus protein VP39"/>
    <property type="match status" value="1"/>
</dbReference>
<sequence>MIYAAALKAVNQRTQKITPMAFENANQFWNERFDKEEFIFGKLPNTYLVEKVAEYLHQPQNILCIADGEGRNGVWLAKQGHSVDGFDVSDIALKKAQEFAAENKVSINYELSDADSYHWQANTYDAVVAIFIQFADPEMRARLFKNIVTSLKPGGVLILQGYTQKQLEYKTGGPILLDHLYSEQLVRDLVSNLEILELKSYEANLNEGTRHVGISALLGLVAKKLD</sequence>
<dbReference type="AlphaFoldDB" id="A0AA43M7M8"/>
<gene>
    <name evidence="3" type="ORF">M2127_000750</name>
</gene>
<keyword evidence="1" id="KW-0808">Transferase</keyword>
<organism evidence="3 4">
    <name type="scientific">Polynucleobacter sphagniphilus</name>
    <dbReference type="NCBI Taxonomy" id="1743169"/>
    <lineage>
        <taxon>Bacteria</taxon>
        <taxon>Pseudomonadati</taxon>
        <taxon>Pseudomonadota</taxon>
        <taxon>Betaproteobacteria</taxon>
        <taxon>Burkholderiales</taxon>
        <taxon>Burkholderiaceae</taxon>
        <taxon>Polynucleobacter</taxon>
    </lineage>
</organism>
<dbReference type="CDD" id="cd02440">
    <property type="entry name" value="AdoMet_MTases"/>
    <property type="match status" value="1"/>
</dbReference>
<dbReference type="EMBL" id="JARXYA010000003">
    <property type="protein sequence ID" value="MDH6503460.1"/>
    <property type="molecule type" value="Genomic_DNA"/>
</dbReference>
<dbReference type="PANTHER" id="PTHR43861:SF3">
    <property type="entry name" value="PUTATIVE (AFU_ORTHOLOGUE AFUA_2G14390)-RELATED"/>
    <property type="match status" value="1"/>
</dbReference>
<evidence type="ECO:0000259" key="2">
    <source>
        <dbReference type="Pfam" id="PF13649"/>
    </source>
</evidence>
<dbReference type="PANTHER" id="PTHR43861">
    <property type="entry name" value="TRANS-ACONITATE 2-METHYLTRANSFERASE-RELATED"/>
    <property type="match status" value="1"/>
</dbReference>
<accession>A0AA43M7M8</accession>
<dbReference type="RefSeq" id="WP_280741526.1">
    <property type="nucleotide sequence ID" value="NZ_JARXVV010000002.1"/>
</dbReference>
<name>A0AA43M7M8_9BURK</name>
<dbReference type="SUPFAM" id="SSF53335">
    <property type="entry name" value="S-adenosyl-L-methionine-dependent methyltransferases"/>
    <property type="match status" value="1"/>
</dbReference>
<reference evidence="3" key="1">
    <citation type="submission" date="2023-04" db="EMBL/GenBank/DDBJ databases">
        <title>Genome Encyclopedia of Bacteria and Archaea VI: Functional Genomics of Type Strains.</title>
        <authorList>
            <person name="Whitman W."/>
        </authorList>
    </citation>
    <scope>NUCLEOTIDE SEQUENCE</scope>
    <source>
        <strain evidence="3">Enz.4-51</strain>
    </source>
</reference>
<feature type="domain" description="Methyltransferase" evidence="2">
    <location>
        <begin position="62"/>
        <end position="155"/>
    </location>
</feature>
<evidence type="ECO:0000256" key="1">
    <source>
        <dbReference type="ARBA" id="ARBA00022679"/>
    </source>
</evidence>
<proteinExistence type="predicted"/>
<dbReference type="Proteomes" id="UP001161160">
    <property type="component" value="Unassembled WGS sequence"/>
</dbReference>
<evidence type="ECO:0000313" key="3">
    <source>
        <dbReference type="EMBL" id="MDH6503460.1"/>
    </source>
</evidence>
<comment type="caution">
    <text evidence="3">The sequence shown here is derived from an EMBL/GenBank/DDBJ whole genome shotgun (WGS) entry which is preliminary data.</text>
</comment>
<dbReference type="GO" id="GO:0008168">
    <property type="term" value="F:methyltransferase activity"/>
    <property type="evidence" value="ECO:0007669"/>
    <property type="project" value="UniProtKB-KW"/>
</dbReference>
<protein>
    <submittedName>
        <fullName evidence="3">2-polyprenyl-3-methyl-5-hydroxy-6-metoxy-1, 4-benzoquinol methylase</fullName>
    </submittedName>
</protein>
<keyword evidence="4" id="KW-1185">Reference proteome</keyword>